<protein>
    <submittedName>
        <fullName evidence="7">Cytochrome c oxidase assembly protein</fullName>
    </submittedName>
</protein>
<keyword evidence="3 6" id="KW-0812">Transmembrane</keyword>
<comment type="caution">
    <text evidence="7">The sequence shown here is derived from an EMBL/GenBank/DDBJ whole genome shotgun (WGS) entry which is preliminary data.</text>
</comment>
<accession>A0ABV7FZU8</accession>
<dbReference type="EMBL" id="JBHRTN010000011">
    <property type="protein sequence ID" value="MFC3125957.1"/>
    <property type="molecule type" value="Genomic_DNA"/>
</dbReference>
<gene>
    <name evidence="7" type="ORF">ACFOD4_12885</name>
</gene>
<proteinExistence type="predicted"/>
<name>A0ABV7FZU8_9PROT</name>
<evidence type="ECO:0000256" key="6">
    <source>
        <dbReference type="SAM" id="Phobius"/>
    </source>
</evidence>
<feature type="transmembrane region" description="Helical" evidence="6">
    <location>
        <begin position="43"/>
        <end position="65"/>
    </location>
</feature>
<evidence type="ECO:0000256" key="5">
    <source>
        <dbReference type="ARBA" id="ARBA00023136"/>
    </source>
</evidence>
<feature type="transmembrane region" description="Helical" evidence="6">
    <location>
        <begin position="18"/>
        <end position="36"/>
    </location>
</feature>
<evidence type="ECO:0000256" key="1">
    <source>
        <dbReference type="ARBA" id="ARBA00004651"/>
    </source>
</evidence>
<evidence type="ECO:0000313" key="8">
    <source>
        <dbReference type="Proteomes" id="UP001595593"/>
    </source>
</evidence>
<evidence type="ECO:0000256" key="3">
    <source>
        <dbReference type="ARBA" id="ARBA00022692"/>
    </source>
</evidence>
<dbReference type="InterPro" id="IPR019108">
    <property type="entry name" value="Caa3_assmbl_CtaG-rel"/>
</dbReference>
<feature type="transmembrane region" description="Helical" evidence="6">
    <location>
        <begin position="199"/>
        <end position="220"/>
    </location>
</feature>
<keyword evidence="2" id="KW-1003">Cell membrane</keyword>
<evidence type="ECO:0000256" key="2">
    <source>
        <dbReference type="ARBA" id="ARBA00022475"/>
    </source>
</evidence>
<comment type="subcellular location">
    <subcellularLocation>
        <location evidence="1">Cell membrane</location>
        <topology evidence="1">Multi-pass membrane protein</topology>
    </subcellularLocation>
</comment>
<feature type="transmembrane region" description="Helical" evidence="6">
    <location>
        <begin position="71"/>
        <end position="89"/>
    </location>
</feature>
<reference evidence="8" key="1">
    <citation type="journal article" date="2019" name="Int. J. Syst. Evol. Microbiol.">
        <title>The Global Catalogue of Microorganisms (GCM) 10K type strain sequencing project: providing services to taxonomists for standard genome sequencing and annotation.</title>
        <authorList>
            <consortium name="The Broad Institute Genomics Platform"/>
            <consortium name="The Broad Institute Genome Sequencing Center for Infectious Disease"/>
            <person name="Wu L."/>
            <person name="Ma J."/>
        </authorList>
    </citation>
    <scope>NUCLEOTIDE SEQUENCE [LARGE SCALE GENOMIC DNA]</scope>
    <source>
        <strain evidence="8">KCTC 52094</strain>
    </source>
</reference>
<feature type="transmembrane region" description="Helical" evidence="6">
    <location>
        <begin position="96"/>
        <end position="113"/>
    </location>
</feature>
<sequence length="231" mass="24780">MTSYCGTPPDPSEWLHRWNMDPVLLLALGIAAIMAPRSQHPRLVWAALGVLALAFVSPICAMSVALFSARAVHHLLIVAVAAPLIALAFPARRPGYLGAAFAISTLTLWAWHLPSLYDWALADTAMYWLMQVSLLGTAAWFWRALFAAPPVTAAMSAILGMAQMGMLGALLTFAPAPLYAAHFGTTLPWGLEQVADQQLAGLVMWVPGIIPYAVVLAAVARRAWVRIAAAT</sequence>
<feature type="transmembrane region" description="Helical" evidence="6">
    <location>
        <begin position="157"/>
        <end position="179"/>
    </location>
</feature>
<feature type="transmembrane region" description="Helical" evidence="6">
    <location>
        <begin position="125"/>
        <end position="145"/>
    </location>
</feature>
<keyword evidence="5 6" id="KW-0472">Membrane</keyword>
<evidence type="ECO:0000256" key="4">
    <source>
        <dbReference type="ARBA" id="ARBA00022989"/>
    </source>
</evidence>
<keyword evidence="4 6" id="KW-1133">Transmembrane helix</keyword>
<organism evidence="7 8">
    <name type="scientific">Teichococcus globiformis</name>
    <dbReference type="NCBI Taxonomy" id="2307229"/>
    <lineage>
        <taxon>Bacteria</taxon>
        <taxon>Pseudomonadati</taxon>
        <taxon>Pseudomonadota</taxon>
        <taxon>Alphaproteobacteria</taxon>
        <taxon>Acetobacterales</taxon>
        <taxon>Roseomonadaceae</taxon>
        <taxon>Roseomonas</taxon>
    </lineage>
</organism>
<dbReference type="RefSeq" id="WP_379597009.1">
    <property type="nucleotide sequence ID" value="NZ_JBHRTN010000011.1"/>
</dbReference>
<keyword evidence="8" id="KW-1185">Reference proteome</keyword>
<evidence type="ECO:0000313" key="7">
    <source>
        <dbReference type="EMBL" id="MFC3125957.1"/>
    </source>
</evidence>
<dbReference type="Proteomes" id="UP001595593">
    <property type="component" value="Unassembled WGS sequence"/>
</dbReference>
<dbReference type="Pfam" id="PF09678">
    <property type="entry name" value="Caa3_CtaG"/>
    <property type="match status" value="1"/>
</dbReference>